<dbReference type="SUPFAM" id="SSF51161">
    <property type="entry name" value="Trimeric LpxA-like enzymes"/>
    <property type="match status" value="1"/>
</dbReference>
<evidence type="ECO:0000256" key="9">
    <source>
        <dbReference type="ARBA" id="ARBA00022737"/>
    </source>
</evidence>
<gene>
    <name evidence="14" type="ORF">SAMN05216571_10715</name>
</gene>
<dbReference type="FunFam" id="1.10.3130.10:FF:000003">
    <property type="entry name" value="Serine acetyltransferase"/>
    <property type="match status" value="1"/>
</dbReference>
<comment type="catalytic activity">
    <reaction evidence="12">
        <text>L-serine + acetyl-CoA = O-acetyl-L-serine + CoA</text>
        <dbReference type="Rhea" id="RHEA:24560"/>
        <dbReference type="ChEBI" id="CHEBI:33384"/>
        <dbReference type="ChEBI" id="CHEBI:57287"/>
        <dbReference type="ChEBI" id="CHEBI:57288"/>
        <dbReference type="ChEBI" id="CHEBI:58340"/>
        <dbReference type="EC" id="2.3.1.30"/>
    </reaction>
</comment>
<keyword evidence="11" id="KW-0012">Acyltransferase</keyword>
<dbReference type="InterPro" id="IPR042122">
    <property type="entry name" value="Ser_AcTrfase_N_sf"/>
</dbReference>
<evidence type="ECO:0000256" key="11">
    <source>
        <dbReference type="ARBA" id="ARBA00023315"/>
    </source>
</evidence>
<dbReference type="InterPro" id="IPR053376">
    <property type="entry name" value="Serine_acetyltransferase"/>
</dbReference>
<dbReference type="GO" id="GO:0009001">
    <property type="term" value="F:serine O-acetyltransferase activity"/>
    <property type="evidence" value="ECO:0007669"/>
    <property type="project" value="UniProtKB-EC"/>
</dbReference>
<dbReference type="EC" id="2.3.1.30" evidence="4"/>
<dbReference type="NCBIfam" id="NF041874">
    <property type="entry name" value="EPS_EpsC"/>
    <property type="match status" value="1"/>
</dbReference>
<evidence type="ECO:0000256" key="1">
    <source>
        <dbReference type="ARBA" id="ARBA00004496"/>
    </source>
</evidence>
<evidence type="ECO:0000256" key="7">
    <source>
        <dbReference type="ARBA" id="ARBA00022605"/>
    </source>
</evidence>
<evidence type="ECO:0000256" key="6">
    <source>
        <dbReference type="ARBA" id="ARBA00022490"/>
    </source>
</evidence>
<evidence type="ECO:0000256" key="3">
    <source>
        <dbReference type="ARBA" id="ARBA00007274"/>
    </source>
</evidence>
<evidence type="ECO:0000256" key="13">
    <source>
        <dbReference type="SAM" id="MobiDB-lite"/>
    </source>
</evidence>
<dbReference type="OrthoDB" id="9801456at2"/>
<dbReference type="Gene3D" id="2.160.10.10">
    <property type="entry name" value="Hexapeptide repeat proteins"/>
    <property type="match status" value="1"/>
</dbReference>
<dbReference type="CDD" id="cd03354">
    <property type="entry name" value="LbH_SAT"/>
    <property type="match status" value="1"/>
</dbReference>
<protein>
    <recommendedName>
        <fullName evidence="5">Serine acetyltransferase</fullName>
        <ecNumber evidence="4">2.3.1.30</ecNumber>
    </recommendedName>
</protein>
<feature type="region of interest" description="Disordered" evidence="13">
    <location>
        <begin position="260"/>
        <end position="291"/>
    </location>
</feature>
<accession>A0A1G7SNT3</accession>
<dbReference type="Pfam" id="PF00132">
    <property type="entry name" value="Hexapep"/>
    <property type="match status" value="1"/>
</dbReference>
<comment type="subcellular location">
    <subcellularLocation>
        <location evidence="1">Cytoplasm</location>
    </subcellularLocation>
</comment>
<keyword evidence="9" id="KW-0677">Repeat</keyword>
<evidence type="ECO:0000256" key="2">
    <source>
        <dbReference type="ARBA" id="ARBA00004876"/>
    </source>
</evidence>
<evidence type="ECO:0000256" key="8">
    <source>
        <dbReference type="ARBA" id="ARBA00022679"/>
    </source>
</evidence>
<dbReference type="Proteomes" id="UP000198641">
    <property type="component" value="Unassembled WGS sequence"/>
</dbReference>
<dbReference type="NCBIfam" id="TIGR01172">
    <property type="entry name" value="cysE"/>
    <property type="match status" value="1"/>
</dbReference>
<name>A0A1G7SNT3_9GAMM</name>
<dbReference type="AlphaFoldDB" id="A0A1G7SNT3"/>
<keyword evidence="15" id="KW-1185">Reference proteome</keyword>
<keyword evidence="8 14" id="KW-0808">Transferase</keyword>
<evidence type="ECO:0000313" key="14">
    <source>
        <dbReference type="EMBL" id="SDG23910.1"/>
    </source>
</evidence>
<dbReference type="RefSeq" id="WP_092525812.1">
    <property type="nucleotide sequence ID" value="NZ_FNCI01000007.1"/>
</dbReference>
<evidence type="ECO:0000256" key="5">
    <source>
        <dbReference type="ARBA" id="ARBA00018522"/>
    </source>
</evidence>
<dbReference type="GO" id="GO:0005737">
    <property type="term" value="C:cytoplasm"/>
    <property type="evidence" value="ECO:0007669"/>
    <property type="project" value="UniProtKB-SubCell"/>
</dbReference>
<evidence type="ECO:0000313" key="15">
    <source>
        <dbReference type="Proteomes" id="UP000198641"/>
    </source>
</evidence>
<keyword evidence="7" id="KW-0028">Amino-acid biosynthesis</keyword>
<comment type="similarity">
    <text evidence="3">Belongs to the transferase hexapeptide repeat family.</text>
</comment>
<evidence type="ECO:0000256" key="4">
    <source>
        <dbReference type="ARBA" id="ARBA00013266"/>
    </source>
</evidence>
<dbReference type="FunFam" id="2.160.10.10:FF:000007">
    <property type="entry name" value="Serine acetyltransferase"/>
    <property type="match status" value="1"/>
</dbReference>
<dbReference type="STRING" id="284577.SAMN05216571_10715"/>
<organism evidence="14 15">
    <name type="scientific">Onishia taeanensis</name>
    <dbReference type="NCBI Taxonomy" id="284577"/>
    <lineage>
        <taxon>Bacteria</taxon>
        <taxon>Pseudomonadati</taxon>
        <taxon>Pseudomonadota</taxon>
        <taxon>Gammaproteobacteria</taxon>
        <taxon>Oceanospirillales</taxon>
        <taxon>Halomonadaceae</taxon>
        <taxon>Onishia</taxon>
    </lineage>
</organism>
<dbReference type="Gene3D" id="1.10.3130.10">
    <property type="entry name" value="serine acetyltransferase, domain 1"/>
    <property type="match status" value="1"/>
</dbReference>
<dbReference type="PANTHER" id="PTHR42811">
    <property type="entry name" value="SERINE ACETYLTRANSFERASE"/>
    <property type="match status" value="1"/>
</dbReference>
<comment type="pathway">
    <text evidence="2">Amino-acid biosynthesis; L-cysteine biosynthesis; L-cysteine from L-serine: step 1/2.</text>
</comment>
<dbReference type="EMBL" id="FNCI01000007">
    <property type="protein sequence ID" value="SDG23910.1"/>
    <property type="molecule type" value="Genomic_DNA"/>
</dbReference>
<dbReference type="InterPro" id="IPR001451">
    <property type="entry name" value="Hexapep"/>
</dbReference>
<evidence type="ECO:0000256" key="10">
    <source>
        <dbReference type="ARBA" id="ARBA00023192"/>
    </source>
</evidence>
<dbReference type="InterPro" id="IPR045304">
    <property type="entry name" value="LbH_SAT"/>
</dbReference>
<evidence type="ECO:0000256" key="12">
    <source>
        <dbReference type="ARBA" id="ARBA00049486"/>
    </source>
</evidence>
<reference evidence="14 15" key="1">
    <citation type="submission" date="2016-10" db="EMBL/GenBank/DDBJ databases">
        <authorList>
            <person name="de Groot N.N."/>
        </authorList>
    </citation>
    <scope>NUCLEOTIDE SEQUENCE [LARGE SCALE GENOMIC DNA]</scope>
    <source>
        <strain evidence="14 15">BH539</strain>
    </source>
</reference>
<dbReference type="GO" id="GO:0006535">
    <property type="term" value="P:cysteine biosynthetic process from serine"/>
    <property type="evidence" value="ECO:0007669"/>
    <property type="project" value="InterPro"/>
</dbReference>
<keyword evidence="10" id="KW-0198">Cysteine biosynthesis</keyword>
<sequence>MFRRLREDINSVFARDPAARNFLEVLTNYPGLHALLAHRLSHWLWQKNCKWLARSLSQLFRVLTGIEIHPGATIGRRFFIDHGMGVVIGETTEVGDDVTLYQGVTLGGTSWHKGKRHPTLEDGVIVGAGAKILGPFTVGAGAKIGSNAVITKAVPSGATVVGIPGKIVKREEPDSEDVLDIDPERREAMRQKFGFDAYGVSQDMPDPVARSMQAMLDHMHAVDGRIELMCETLRRLDHSYRAGQLPELRDEDFEGVLADVDSCCPPLDDDQGKGTADTAQEAPRKQSGGSA</sequence>
<dbReference type="InterPro" id="IPR011004">
    <property type="entry name" value="Trimer_LpxA-like_sf"/>
</dbReference>
<keyword evidence="6" id="KW-0963">Cytoplasm</keyword>
<proteinExistence type="inferred from homology"/>
<dbReference type="InterPro" id="IPR005881">
    <property type="entry name" value="Ser_O-AcTrfase"/>
</dbReference>